<dbReference type="AlphaFoldDB" id="A0AA88NL61"/>
<evidence type="ECO:0000313" key="2">
    <source>
        <dbReference type="EMBL" id="KAK2857853.1"/>
    </source>
</evidence>
<feature type="region of interest" description="Disordered" evidence="1">
    <location>
        <begin position="1"/>
        <end position="24"/>
    </location>
</feature>
<gene>
    <name evidence="2" type="ORF">Q7C36_005772</name>
</gene>
<comment type="caution">
    <text evidence="2">The sequence shown here is derived from an EMBL/GenBank/DDBJ whole genome shotgun (WGS) entry which is preliminary data.</text>
</comment>
<keyword evidence="3" id="KW-1185">Reference proteome</keyword>
<evidence type="ECO:0000313" key="3">
    <source>
        <dbReference type="Proteomes" id="UP001187315"/>
    </source>
</evidence>
<sequence length="81" mass="8652">MHGAEAYSVLPSNSASGPRAGRTYGAKREKVGKCLKNSTVESKELRAAALGAKGCPKSSAISRLCFATRLTSSKLRKQRRL</sequence>
<dbReference type="EMBL" id="JAVHJS010000005">
    <property type="protein sequence ID" value="KAK2857853.1"/>
    <property type="molecule type" value="Genomic_DNA"/>
</dbReference>
<reference evidence="2" key="1">
    <citation type="submission" date="2023-08" db="EMBL/GenBank/DDBJ databases">
        <title>Pelteobagrus vachellii genome.</title>
        <authorList>
            <person name="Liu H."/>
        </authorList>
    </citation>
    <scope>NUCLEOTIDE SEQUENCE</scope>
    <source>
        <strain evidence="2">PRFRI_2022a</strain>
        <tissue evidence="2">Muscle</tissue>
    </source>
</reference>
<name>A0AA88NL61_TACVA</name>
<proteinExistence type="predicted"/>
<accession>A0AA88NL61</accession>
<organism evidence="2 3">
    <name type="scientific">Tachysurus vachellii</name>
    <name type="common">Darkbarbel catfish</name>
    <name type="synonym">Pelteobagrus vachellii</name>
    <dbReference type="NCBI Taxonomy" id="175792"/>
    <lineage>
        <taxon>Eukaryota</taxon>
        <taxon>Metazoa</taxon>
        <taxon>Chordata</taxon>
        <taxon>Craniata</taxon>
        <taxon>Vertebrata</taxon>
        <taxon>Euteleostomi</taxon>
        <taxon>Actinopterygii</taxon>
        <taxon>Neopterygii</taxon>
        <taxon>Teleostei</taxon>
        <taxon>Ostariophysi</taxon>
        <taxon>Siluriformes</taxon>
        <taxon>Bagridae</taxon>
        <taxon>Tachysurus</taxon>
    </lineage>
</organism>
<dbReference type="Proteomes" id="UP001187315">
    <property type="component" value="Unassembled WGS sequence"/>
</dbReference>
<protein>
    <submittedName>
        <fullName evidence="2">Uncharacterized protein</fullName>
    </submittedName>
</protein>
<evidence type="ECO:0000256" key="1">
    <source>
        <dbReference type="SAM" id="MobiDB-lite"/>
    </source>
</evidence>